<sequence length="41" mass="4911">MNSGFPQFFDDFFDLFNPLPDLPFRCGNERRIIEEMLKLAE</sequence>
<accession>A0A6J5R611</accession>
<gene>
    <name evidence="1" type="ORF">UFOVP1244_11</name>
</gene>
<dbReference type="EMBL" id="LR797181">
    <property type="protein sequence ID" value="CAB4192243.1"/>
    <property type="molecule type" value="Genomic_DNA"/>
</dbReference>
<evidence type="ECO:0000313" key="1">
    <source>
        <dbReference type="EMBL" id="CAB4192243.1"/>
    </source>
</evidence>
<reference evidence="1" key="1">
    <citation type="submission" date="2020-05" db="EMBL/GenBank/DDBJ databases">
        <authorList>
            <person name="Chiriac C."/>
            <person name="Salcher M."/>
            <person name="Ghai R."/>
            <person name="Kavagutti S V."/>
        </authorList>
    </citation>
    <scope>NUCLEOTIDE SEQUENCE</scope>
</reference>
<organism evidence="1">
    <name type="scientific">uncultured Caudovirales phage</name>
    <dbReference type="NCBI Taxonomy" id="2100421"/>
    <lineage>
        <taxon>Viruses</taxon>
        <taxon>Duplodnaviria</taxon>
        <taxon>Heunggongvirae</taxon>
        <taxon>Uroviricota</taxon>
        <taxon>Caudoviricetes</taxon>
        <taxon>Peduoviridae</taxon>
        <taxon>Maltschvirus</taxon>
        <taxon>Maltschvirus maltsch</taxon>
    </lineage>
</organism>
<protein>
    <submittedName>
        <fullName evidence="1">Uncharacterized protein</fullName>
    </submittedName>
</protein>
<name>A0A6J5R611_9CAUD</name>
<proteinExistence type="predicted"/>